<protein>
    <submittedName>
        <fullName evidence="3">Uncharacterized protein</fullName>
    </submittedName>
</protein>
<name>M6VS39_9LEPT</name>
<accession>M6VS39</accession>
<proteinExistence type="predicted"/>
<dbReference type="AlphaFoldDB" id="M6VS39"/>
<organism evidence="3 4">
    <name type="scientific">Leptospira santarosai str. CBC1416</name>
    <dbReference type="NCBI Taxonomy" id="1193059"/>
    <lineage>
        <taxon>Bacteria</taxon>
        <taxon>Pseudomonadati</taxon>
        <taxon>Spirochaetota</taxon>
        <taxon>Spirochaetia</taxon>
        <taxon>Leptospirales</taxon>
        <taxon>Leptospiraceae</taxon>
        <taxon>Leptospira</taxon>
    </lineage>
</organism>
<dbReference type="EMBL" id="AKWE02000026">
    <property type="protein sequence ID" value="EMO59605.1"/>
    <property type="molecule type" value="Genomic_DNA"/>
</dbReference>
<evidence type="ECO:0000256" key="1">
    <source>
        <dbReference type="SAM" id="Coils"/>
    </source>
</evidence>
<evidence type="ECO:0000313" key="4">
    <source>
        <dbReference type="Proteomes" id="UP000012149"/>
    </source>
</evidence>
<dbReference type="Proteomes" id="UP000012149">
    <property type="component" value="Unassembled WGS sequence"/>
</dbReference>
<comment type="caution">
    <text evidence="3">The sequence shown here is derived from an EMBL/GenBank/DDBJ whole genome shotgun (WGS) entry which is preliminary data.</text>
</comment>
<keyword evidence="1" id="KW-0175">Coiled coil</keyword>
<sequence length="279" mass="30882">MRFWNQYSRVLKQAGEGDGSGGTETETEENGQGSEGGGDSRSNEPELAEFKFGGNTYNIPRELAQGFGKLSAEFRTASSKLKTLEEAAKEEHPALKELQEKLQQLELEKLPEKEREAARLGVEIKKLSGVIEAEKRNKERYESLFREKSINTELYSALSKHNLYDQNQALLLLKAISQPTVIENKEDGSFKVFLKLDVGDGAGVQELEPEEAAAKWLALPTNANLLKSNLIPGSGTSVKGGRLTTTGQVAYKRSDLAKPEVRQERLEKMRAGIQTIIVD</sequence>
<evidence type="ECO:0000313" key="3">
    <source>
        <dbReference type="EMBL" id="EMO59605.1"/>
    </source>
</evidence>
<gene>
    <name evidence="3" type="ORF">LEP1GSC161_0081</name>
</gene>
<feature type="region of interest" description="Disordered" evidence="2">
    <location>
        <begin position="10"/>
        <end position="46"/>
    </location>
</feature>
<feature type="coiled-coil region" evidence="1">
    <location>
        <begin position="88"/>
        <end position="144"/>
    </location>
</feature>
<reference evidence="3 4" key="1">
    <citation type="submission" date="2013-01" db="EMBL/GenBank/DDBJ databases">
        <authorList>
            <person name="Harkins D.M."/>
            <person name="Durkin A.S."/>
            <person name="Brinkac L.M."/>
            <person name="Haft D.H."/>
            <person name="Selengut J.D."/>
            <person name="Sanka R."/>
            <person name="DePew J."/>
            <person name="Purushe J."/>
            <person name="Matthias M.A."/>
            <person name="Vinetz J.M."/>
            <person name="Sutton G.G."/>
            <person name="Nierman W.C."/>
            <person name="Fouts D.E."/>
        </authorList>
    </citation>
    <scope>NUCLEOTIDE SEQUENCE [LARGE SCALE GENOMIC DNA]</scope>
    <source>
        <strain evidence="3 4">CBC1416</strain>
    </source>
</reference>
<evidence type="ECO:0000256" key="2">
    <source>
        <dbReference type="SAM" id="MobiDB-lite"/>
    </source>
</evidence>